<comment type="caution">
    <text evidence="1">Lacks conserved residue(s) required for the propagation of feature annotation.</text>
</comment>
<accession>A0A9J6BP64</accession>
<evidence type="ECO:0000259" key="3">
    <source>
        <dbReference type="PROSITE" id="PS50026"/>
    </source>
</evidence>
<dbReference type="PANTHER" id="PTHR22963:SF39">
    <property type="entry name" value="DUMPY"/>
    <property type="match status" value="1"/>
</dbReference>
<keyword evidence="1" id="KW-1015">Disulfide bond</keyword>
<feature type="domain" description="EGF-like" evidence="3">
    <location>
        <begin position="102"/>
        <end position="142"/>
    </location>
</feature>
<feature type="disulfide bond" evidence="1">
    <location>
        <begin position="111"/>
        <end position="128"/>
    </location>
</feature>
<sequence>MQQQKFVFILLLFASYVTAAEEIEATTEEFDPYAQPDNNEDQENSPCEIEEEFIDGKCVDVCITRNVCGNFTTCQSIGLSVSCSCLKGYTGDPINGCFKMNEENPCNPNPCGENAKCFENDEILGPHCKCLEDYYDWPPNCRWGCKTNYDCTGDSEVCDYQHYCKDLCNPSPCGDNSICRVDKKTARAHCSCKDGYIPQKDAGCRLKTSEDLEIPFSLIESVVKDPCGVKCGQYAYCNHTAGSCVCTQGYSGDPTVSCKKIETPDKVDACNPNPCGGYSECKIVNGEKSCSCADESFGSPPYCFPCYSSVDCGEEMLCVGGRCVINVCQEYCGIKANCNVINGTILECSCSPSAGDSSLNRPFHECISPAHIPPALIGTLLG</sequence>
<proteinExistence type="predicted"/>
<dbReference type="Proteomes" id="UP001107558">
    <property type="component" value="Chromosome 3"/>
</dbReference>
<dbReference type="PROSITE" id="PS50026">
    <property type="entry name" value="EGF_3"/>
    <property type="match status" value="1"/>
</dbReference>
<feature type="chain" id="PRO_5039942363" description="EGF-like domain-containing protein" evidence="2">
    <location>
        <begin position="20"/>
        <end position="382"/>
    </location>
</feature>
<dbReference type="InterPro" id="IPR000742">
    <property type="entry name" value="EGF"/>
</dbReference>
<keyword evidence="2" id="KW-0732">Signal</keyword>
<name>A0A9J6BP64_POLVA</name>
<reference evidence="4" key="1">
    <citation type="submission" date="2021-03" db="EMBL/GenBank/DDBJ databases">
        <title>Chromosome level genome of the anhydrobiotic midge Polypedilum vanderplanki.</title>
        <authorList>
            <person name="Yoshida Y."/>
            <person name="Kikawada T."/>
            <person name="Gusev O."/>
        </authorList>
    </citation>
    <scope>NUCLEOTIDE SEQUENCE</scope>
    <source>
        <strain evidence="4">NIAS01</strain>
        <tissue evidence="4">Whole body or cell culture</tissue>
    </source>
</reference>
<dbReference type="OrthoDB" id="4405280at2759"/>
<comment type="caution">
    <text evidence="4">The sequence shown here is derived from an EMBL/GenBank/DDBJ whole genome shotgun (WGS) entry which is preliminary data.</text>
</comment>
<evidence type="ECO:0000313" key="4">
    <source>
        <dbReference type="EMBL" id="KAG5671203.1"/>
    </source>
</evidence>
<dbReference type="PROSITE" id="PS01186">
    <property type="entry name" value="EGF_2"/>
    <property type="match status" value="2"/>
</dbReference>
<evidence type="ECO:0000256" key="2">
    <source>
        <dbReference type="SAM" id="SignalP"/>
    </source>
</evidence>
<dbReference type="SMART" id="SM00181">
    <property type="entry name" value="EGF"/>
    <property type="match status" value="4"/>
</dbReference>
<dbReference type="EMBL" id="JADBJN010000003">
    <property type="protein sequence ID" value="KAG5671203.1"/>
    <property type="molecule type" value="Genomic_DNA"/>
</dbReference>
<feature type="signal peptide" evidence="2">
    <location>
        <begin position="1"/>
        <end position="19"/>
    </location>
</feature>
<protein>
    <recommendedName>
        <fullName evidence="3">EGF-like domain-containing protein</fullName>
    </recommendedName>
</protein>
<keyword evidence="1" id="KW-0245">EGF-like domain</keyword>
<evidence type="ECO:0000313" key="5">
    <source>
        <dbReference type="Proteomes" id="UP001107558"/>
    </source>
</evidence>
<organism evidence="4 5">
    <name type="scientific">Polypedilum vanderplanki</name>
    <name type="common">Sleeping chironomid midge</name>
    <dbReference type="NCBI Taxonomy" id="319348"/>
    <lineage>
        <taxon>Eukaryota</taxon>
        <taxon>Metazoa</taxon>
        <taxon>Ecdysozoa</taxon>
        <taxon>Arthropoda</taxon>
        <taxon>Hexapoda</taxon>
        <taxon>Insecta</taxon>
        <taxon>Pterygota</taxon>
        <taxon>Neoptera</taxon>
        <taxon>Endopterygota</taxon>
        <taxon>Diptera</taxon>
        <taxon>Nematocera</taxon>
        <taxon>Chironomoidea</taxon>
        <taxon>Chironomidae</taxon>
        <taxon>Chironominae</taxon>
        <taxon>Polypedilum</taxon>
        <taxon>Polypedilum</taxon>
    </lineage>
</organism>
<keyword evidence="5" id="KW-1185">Reference proteome</keyword>
<dbReference type="AlphaFoldDB" id="A0A9J6BP64"/>
<evidence type="ECO:0000256" key="1">
    <source>
        <dbReference type="PROSITE-ProRule" id="PRU00076"/>
    </source>
</evidence>
<dbReference type="PANTHER" id="PTHR22963">
    <property type="entry name" value="ENDOGLIN-RELATED"/>
    <property type="match status" value="1"/>
</dbReference>
<gene>
    <name evidence="4" type="ORF">PVAND_001412</name>
</gene>